<evidence type="ECO:0000256" key="1">
    <source>
        <dbReference type="SAM" id="MobiDB-lite"/>
    </source>
</evidence>
<accession>A0ABW5S6M7</accession>
<feature type="domain" description="Peptidase S74" evidence="2">
    <location>
        <begin position="225"/>
        <end position="344"/>
    </location>
</feature>
<comment type="caution">
    <text evidence="3">The sequence shown here is derived from an EMBL/GenBank/DDBJ whole genome shotgun (WGS) entry which is preliminary data.</text>
</comment>
<evidence type="ECO:0000313" key="4">
    <source>
        <dbReference type="Proteomes" id="UP001597399"/>
    </source>
</evidence>
<dbReference type="PROSITE" id="PS51688">
    <property type="entry name" value="ICA"/>
    <property type="match status" value="1"/>
</dbReference>
<feature type="region of interest" description="Disordered" evidence="1">
    <location>
        <begin position="362"/>
        <end position="385"/>
    </location>
</feature>
<evidence type="ECO:0000259" key="2">
    <source>
        <dbReference type="PROSITE" id="PS51688"/>
    </source>
</evidence>
<sequence>MVYRPIQQYRGNESDLPELLPGELAVTTDSKKLFFGASGNNEVAKAEDIKGFGDQITDLTKNMDECKTSIGNQINSINGEITTINNKIDGMGNGGSGGSANYQDDHFKAENSSGSISGNPPRLSVSSSAGNSIMLDANGGEDGTKEGSITIYDKANDNFGLTTASDCFQLAIHGSGKRASERFELTNPQTGVILGIDNKGAYGFTTGESGNCYISSGSVLMRSVSASKYKDAIKYDVDLDYAKKLLSVNPASWHDKAEDEALKYAAENKGELPSSYKDVWPRKYVGVIAEDVEKAGLTELINYGAPDKDGKRPVEGLMYDRIGALMIPMIKDLYEKIETLQTDNEDLSKKLAEQDEKIKALQDNKVAPTVTSDSVTDNSVDLTWK</sequence>
<name>A0ABW5S6M7_9BACL</name>
<organism evidence="3 4">
    <name type="scientific">Sporolactobacillus shoreicorticis</name>
    <dbReference type="NCBI Taxonomy" id="1923877"/>
    <lineage>
        <taxon>Bacteria</taxon>
        <taxon>Bacillati</taxon>
        <taxon>Bacillota</taxon>
        <taxon>Bacilli</taxon>
        <taxon>Bacillales</taxon>
        <taxon>Sporolactobacillaceae</taxon>
        <taxon>Sporolactobacillus</taxon>
    </lineage>
</organism>
<feature type="region of interest" description="Disordered" evidence="1">
    <location>
        <begin position="95"/>
        <end position="125"/>
    </location>
</feature>
<proteinExistence type="predicted"/>
<dbReference type="EMBL" id="JBHUMQ010000042">
    <property type="protein sequence ID" value="MFD2695328.1"/>
    <property type="molecule type" value="Genomic_DNA"/>
</dbReference>
<dbReference type="InterPro" id="IPR030392">
    <property type="entry name" value="S74_ICA"/>
</dbReference>
<keyword evidence="4" id="KW-1185">Reference proteome</keyword>
<reference evidence="4" key="1">
    <citation type="journal article" date="2019" name="Int. J. Syst. Evol. Microbiol.">
        <title>The Global Catalogue of Microorganisms (GCM) 10K type strain sequencing project: providing services to taxonomists for standard genome sequencing and annotation.</title>
        <authorList>
            <consortium name="The Broad Institute Genomics Platform"/>
            <consortium name="The Broad Institute Genome Sequencing Center for Infectious Disease"/>
            <person name="Wu L."/>
            <person name="Ma J."/>
        </authorList>
    </citation>
    <scope>NUCLEOTIDE SEQUENCE [LARGE SCALE GENOMIC DNA]</scope>
    <source>
        <strain evidence="4">TISTR 2466</strain>
    </source>
</reference>
<feature type="compositionally biased region" description="Polar residues" evidence="1">
    <location>
        <begin position="110"/>
        <end position="125"/>
    </location>
</feature>
<gene>
    <name evidence="3" type="ORF">ACFSUE_17120</name>
</gene>
<protein>
    <recommendedName>
        <fullName evidence="2">Peptidase S74 domain-containing protein</fullName>
    </recommendedName>
</protein>
<evidence type="ECO:0000313" key="3">
    <source>
        <dbReference type="EMBL" id="MFD2695328.1"/>
    </source>
</evidence>
<dbReference type="Proteomes" id="UP001597399">
    <property type="component" value="Unassembled WGS sequence"/>
</dbReference>
<feature type="compositionally biased region" description="Polar residues" evidence="1">
    <location>
        <begin position="369"/>
        <end position="385"/>
    </location>
</feature>
<dbReference type="RefSeq" id="WP_253062593.1">
    <property type="nucleotide sequence ID" value="NZ_JAMXWM010000014.1"/>
</dbReference>